<dbReference type="NCBIfam" id="NF038133">
    <property type="entry name" value="choice_anch_L"/>
    <property type="match status" value="1"/>
</dbReference>
<dbReference type="InterPro" id="IPR049804">
    <property type="entry name" value="Choice_anch_L"/>
</dbReference>
<dbReference type="GO" id="GO:0006793">
    <property type="term" value="P:phosphorus metabolic process"/>
    <property type="evidence" value="ECO:0007669"/>
    <property type="project" value="UniProtKB-ARBA"/>
</dbReference>
<dbReference type="Gene3D" id="2.60.40.10">
    <property type="entry name" value="Immunoglobulins"/>
    <property type="match status" value="1"/>
</dbReference>
<dbReference type="InterPro" id="IPR026341">
    <property type="entry name" value="T9SS_type_B"/>
</dbReference>
<evidence type="ECO:0000313" key="2">
    <source>
        <dbReference type="EMBL" id="KGO85012.1"/>
    </source>
</evidence>
<keyword evidence="3" id="KW-1185">Reference proteome</keyword>
<dbReference type="STRING" id="1121895.GCA_000378485_01694"/>
<protein>
    <recommendedName>
        <fullName evidence="1">PLD phosphodiesterase domain-containing protein</fullName>
    </recommendedName>
</protein>
<organism evidence="2 3">
    <name type="scientific">Flavobacterium rivuli WB 3.3-2 = DSM 21788</name>
    <dbReference type="NCBI Taxonomy" id="1121895"/>
    <lineage>
        <taxon>Bacteria</taxon>
        <taxon>Pseudomonadati</taxon>
        <taxon>Bacteroidota</taxon>
        <taxon>Flavobacteriia</taxon>
        <taxon>Flavobacteriales</taxon>
        <taxon>Flavobacteriaceae</taxon>
        <taxon>Flavobacterium</taxon>
    </lineage>
</organism>
<dbReference type="NCBIfam" id="TIGR04131">
    <property type="entry name" value="Bac_Flav_CTERM"/>
    <property type="match status" value="1"/>
</dbReference>
<name>A0A0A2LXA5_9FLAO</name>
<evidence type="ECO:0000313" key="3">
    <source>
        <dbReference type="Proteomes" id="UP000030152"/>
    </source>
</evidence>
<sequence length="764" mass="82339">MLLVLSTIASAQYIQVNDTYTPQQLVEDVLINNACASVSNISATGFTINGAQSYGYFSGNGSGFPFANGIILSTGRAVMAQGPNTSLLDDGNDSSWVGDRDLEAALDLNNSVNATVLEFDFIPLSNHISFDYMLSSEEYHDNAPCRYSDGFAFLLKEAGSTNPYQNLAVIPGTNTPVKVTSVHPDIPGNCPAINEQYFGAFNGQEHPTNFNGQTAVLTASASVTAGVRYHIKLVIADESNYRYDSAIFIGGGSFNMETELGADRLLATSNPLCDGEVFNIDATTASATGYQWYKNNTAITGATNAVYTVNPAIDATPAGDYKVEVTFTPSCIATGNIKLEYAPAIALGTYTLLQCDDNNDGLTTFNLIKAGELVQNSEPGLSSVNYFAGLSDAQANTNELPANTPYRNTSANQDIYVRMQNRYGCVGIATVTLATSANTVTDPDVVEECDTDGNDDGFTTFNLTTTSAQITAALPAGVNVDYYPTYNDALTFTNRIANPQDFTNTIAYNQTLYARISSGSDCYGTAQVKLVVHSFGTSLRDEELFLCQNVNSILLDAGSGFTSYTWNTTPPILNQTLAVVQPGTYIVTVTNTFNCTGTKTFTVKASGQATDAEIRIDDFTGDNNTITVTPQGVGTYVYSLNGINYQDSPVFNDLSAGQYTVYIKDENGCGPILKKSVIVLDYPKYFTPNGDAINELWTLPFMRNRPGISVIIYDRFGKLIKNFNGSSLGWDGTLNGSKLPATDYWFVITLEDGRTVKGHFALIR</sequence>
<dbReference type="EMBL" id="JRLX01000029">
    <property type="protein sequence ID" value="KGO85012.1"/>
    <property type="molecule type" value="Genomic_DNA"/>
</dbReference>
<dbReference type="InterPro" id="IPR013783">
    <property type="entry name" value="Ig-like_fold"/>
</dbReference>
<gene>
    <name evidence="2" type="ORF">Q765_18535</name>
</gene>
<dbReference type="InterPro" id="IPR001736">
    <property type="entry name" value="PLipase_D/transphosphatidylase"/>
</dbReference>
<dbReference type="eggNOG" id="COG3291">
    <property type="taxonomic scope" value="Bacteria"/>
</dbReference>
<dbReference type="GO" id="GO:0003824">
    <property type="term" value="F:catalytic activity"/>
    <property type="evidence" value="ECO:0007669"/>
    <property type="project" value="InterPro"/>
</dbReference>
<feature type="domain" description="PLD phosphodiesterase" evidence="1">
    <location>
        <begin position="225"/>
        <end position="258"/>
    </location>
</feature>
<dbReference type="Proteomes" id="UP000030152">
    <property type="component" value="Unassembled WGS sequence"/>
</dbReference>
<dbReference type="PROSITE" id="PS50035">
    <property type="entry name" value="PLD"/>
    <property type="match status" value="1"/>
</dbReference>
<dbReference type="AlphaFoldDB" id="A0A0A2LXA5"/>
<comment type="caution">
    <text evidence="2">The sequence shown here is derived from an EMBL/GenBank/DDBJ whole genome shotgun (WGS) entry which is preliminary data.</text>
</comment>
<accession>A0A0A2LXA5</accession>
<dbReference type="Pfam" id="PF13585">
    <property type="entry name" value="CHU_C"/>
    <property type="match status" value="1"/>
</dbReference>
<reference evidence="2 3" key="1">
    <citation type="submission" date="2013-09" db="EMBL/GenBank/DDBJ databases">
        <authorList>
            <person name="Zeng Z."/>
            <person name="Chen C."/>
        </authorList>
    </citation>
    <scope>NUCLEOTIDE SEQUENCE [LARGE SCALE GENOMIC DNA]</scope>
    <source>
        <strain evidence="2 3">WB 3.3-2</strain>
    </source>
</reference>
<proteinExistence type="predicted"/>
<evidence type="ECO:0000259" key="1">
    <source>
        <dbReference type="PROSITE" id="PS50035"/>
    </source>
</evidence>